<keyword evidence="4" id="KW-0732">Signal</keyword>
<dbReference type="SUPFAM" id="SSF57302">
    <property type="entry name" value="Snake toxin-like"/>
    <property type="match status" value="1"/>
</dbReference>
<evidence type="ECO:0000256" key="3">
    <source>
        <dbReference type="ARBA" id="ARBA00023157"/>
    </source>
</evidence>
<feature type="chain" id="PRO_5002715589" evidence="4">
    <location>
        <begin position="17"/>
        <end position="89"/>
    </location>
</feature>
<comment type="subcellular location">
    <subcellularLocation>
        <location evidence="1">Secreted</location>
    </subcellularLocation>
</comment>
<evidence type="ECO:0000256" key="2">
    <source>
        <dbReference type="ARBA" id="ARBA00022525"/>
    </source>
</evidence>
<reference evidence="6" key="1">
    <citation type="journal article" date="2007" name="Mol. Cell. Proteomics">
        <title>Evolution of an arsenal: structural and functional diversification of the venom system in the advanced snakes (Caenophidia).</title>
        <authorList>
            <person name="Fry B.G."/>
            <person name="Scheib H."/>
            <person name="van der Weerd L."/>
            <person name="Young B."/>
            <person name="McNaughtan J."/>
            <person name="Ramjan S.F.R."/>
            <person name="Vidal N."/>
            <person name="Poelmann R.E."/>
            <person name="Norman J.A."/>
        </authorList>
    </citation>
    <scope>NUCLEOTIDE SEQUENCE</scope>
    <source>
        <tissue evidence="6">Venom gland</tissue>
    </source>
</reference>
<sequence>MKTLLLALMVVPLVCQDSVYPDCYQCTGENCWYRCLGPRKCPIGERICYTLYKDDGKRFYAKGCARSCLSAGPGETVNCCFYSGCNRLY</sequence>
<dbReference type="GO" id="GO:0005576">
    <property type="term" value="C:extracellular region"/>
    <property type="evidence" value="ECO:0007669"/>
    <property type="project" value="UniProtKB-SubCell"/>
</dbReference>
<evidence type="ECO:0000256" key="1">
    <source>
        <dbReference type="ARBA" id="ARBA00004613"/>
    </source>
</evidence>
<proteinExistence type="evidence at transcript level"/>
<dbReference type="AlphaFoldDB" id="A7X3U7"/>
<evidence type="ECO:0000256" key="4">
    <source>
        <dbReference type="SAM" id="SignalP"/>
    </source>
</evidence>
<organism evidence="6">
    <name type="scientific">Thrasops jacksonii</name>
    <name type="common">Jackson's black tree snake</name>
    <dbReference type="NCBI Taxonomy" id="186611"/>
    <lineage>
        <taxon>Eukaryota</taxon>
        <taxon>Metazoa</taxon>
        <taxon>Chordata</taxon>
        <taxon>Craniata</taxon>
        <taxon>Vertebrata</taxon>
        <taxon>Euteleostomi</taxon>
        <taxon>Lepidosauria</taxon>
        <taxon>Squamata</taxon>
        <taxon>Bifurcata</taxon>
        <taxon>Unidentata</taxon>
        <taxon>Episquamata</taxon>
        <taxon>Toxicofera</taxon>
        <taxon>Serpentes</taxon>
        <taxon>Colubroidea</taxon>
        <taxon>Colubridae</taxon>
        <taxon>Colubrinae</taxon>
        <taxon>Thrasops</taxon>
    </lineage>
</organism>
<evidence type="ECO:0000313" key="6">
    <source>
        <dbReference type="EMBL" id="ABU68485.1"/>
    </source>
</evidence>
<protein>
    <submittedName>
        <fullName evidence="6">3FTx-Thr3</fullName>
    </submittedName>
</protein>
<dbReference type="Gene3D" id="2.10.60.10">
    <property type="entry name" value="CD59"/>
    <property type="match status" value="1"/>
</dbReference>
<keyword evidence="3" id="KW-1015">Disulfide bond</keyword>
<dbReference type="InterPro" id="IPR003571">
    <property type="entry name" value="Snake_3FTx"/>
</dbReference>
<dbReference type="InterPro" id="IPR045860">
    <property type="entry name" value="Snake_toxin-like_sf"/>
</dbReference>
<dbReference type="InterPro" id="IPR035076">
    <property type="entry name" value="Toxin/TOLIP"/>
</dbReference>
<name>A7X3U7_THRJA</name>
<dbReference type="GO" id="GO:0090729">
    <property type="term" value="F:toxin activity"/>
    <property type="evidence" value="ECO:0007669"/>
    <property type="project" value="InterPro"/>
</dbReference>
<dbReference type="CDD" id="cd00206">
    <property type="entry name" value="TFP_snake_toxin"/>
    <property type="match status" value="1"/>
</dbReference>
<evidence type="ECO:0000259" key="5">
    <source>
        <dbReference type="Pfam" id="PF00087"/>
    </source>
</evidence>
<keyword evidence="2" id="KW-0964">Secreted</keyword>
<feature type="signal peptide" evidence="4">
    <location>
        <begin position="1"/>
        <end position="16"/>
    </location>
</feature>
<accession>A7X3U7</accession>
<feature type="domain" description="Snake toxin/toxin-like" evidence="5">
    <location>
        <begin position="23"/>
        <end position="86"/>
    </location>
</feature>
<dbReference type="EMBL" id="EU029685">
    <property type="protein sequence ID" value="ABU68485.1"/>
    <property type="molecule type" value="mRNA"/>
</dbReference>
<dbReference type="Pfam" id="PF00087">
    <property type="entry name" value="Toxin_TOLIP"/>
    <property type="match status" value="1"/>
</dbReference>